<dbReference type="GO" id="GO:0004519">
    <property type="term" value="F:endonuclease activity"/>
    <property type="evidence" value="ECO:0007669"/>
    <property type="project" value="UniProtKB-KW"/>
</dbReference>
<evidence type="ECO:0000256" key="2">
    <source>
        <dbReference type="ARBA" id="ARBA00022679"/>
    </source>
</evidence>
<keyword evidence="5" id="KW-0378">Hydrolase</keyword>
<feature type="domain" description="DNA methylase adenine-specific" evidence="4">
    <location>
        <begin position="326"/>
        <end position="633"/>
    </location>
</feature>
<dbReference type="PATRIC" id="fig|1618484.3.peg.278"/>
<dbReference type="Proteomes" id="UP000034004">
    <property type="component" value="Unassembled WGS sequence"/>
</dbReference>
<dbReference type="PANTHER" id="PTHR33841">
    <property type="entry name" value="DNA METHYLTRANSFERASE YEEA-RELATED"/>
    <property type="match status" value="1"/>
</dbReference>
<keyword evidence="5" id="KW-0255">Endonuclease</keyword>
<dbReference type="Gene3D" id="3.40.50.150">
    <property type="entry name" value="Vaccinia Virus protein VP39"/>
    <property type="match status" value="1"/>
</dbReference>
<evidence type="ECO:0000256" key="1">
    <source>
        <dbReference type="ARBA" id="ARBA00022603"/>
    </source>
</evidence>
<keyword evidence="1" id="KW-0489">Methyltransferase</keyword>
<dbReference type="GO" id="GO:0003677">
    <property type="term" value="F:DNA binding"/>
    <property type="evidence" value="ECO:0007669"/>
    <property type="project" value="InterPro"/>
</dbReference>
<keyword evidence="3" id="KW-0949">S-adenosyl-L-methionine</keyword>
<dbReference type="PRINTS" id="PR00507">
    <property type="entry name" value="N12N6MTFRASE"/>
</dbReference>
<dbReference type="GO" id="GO:0032259">
    <property type="term" value="P:methylation"/>
    <property type="evidence" value="ECO:0007669"/>
    <property type="project" value="UniProtKB-KW"/>
</dbReference>
<proteinExistence type="predicted"/>
<evidence type="ECO:0000259" key="4">
    <source>
        <dbReference type="Pfam" id="PF02384"/>
    </source>
</evidence>
<comment type="caution">
    <text evidence="5">The sequence shown here is derived from an EMBL/GenBank/DDBJ whole genome shotgun (WGS) entry which is preliminary data.</text>
</comment>
<protein>
    <submittedName>
        <fullName evidence="5">Restriction endonuclease BseMII</fullName>
    </submittedName>
</protein>
<keyword evidence="5" id="KW-0540">Nuclease</keyword>
<dbReference type="Pfam" id="PF02384">
    <property type="entry name" value="N6_Mtase"/>
    <property type="match status" value="1"/>
</dbReference>
<evidence type="ECO:0000256" key="3">
    <source>
        <dbReference type="ARBA" id="ARBA00022691"/>
    </source>
</evidence>
<name>A0A0G0B071_9BACT</name>
<keyword evidence="2" id="KW-0808">Transferase</keyword>
<accession>A0A0G0B071</accession>
<evidence type="ECO:0000313" key="5">
    <source>
        <dbReference type="EMBL" id="KKP62714.1"/>
    </source>
</evidence>
<dbReference type="InterPro" id="IPR029063">
    <property type="entry name" value="SAM-dependent_MTases_sf"/>
</dbReference>
<sequence length="912" mass="104629">MIKVNYNERSWAIDLISEINLWLVGKSLLIKRAGGENTLKAKNKVLFPDVLLFGDDSQGKILQGWELKMPDTPINDIEFINNAKTKALNLSLNSFLLWNVSSAALYILEGNVPKLIKVWNNLFDIRDRSVVASVKDKIKIMLYEILNEINGFLQNGQIKPSSFTNLLGSEGLAELIQNNLGSYTTALMKTSQNNNSFNNEIILWWRYAKNDFPEESNKFIVLARNNLLFITNKFLFAHILKSYQKDAAIVDNLDENSTIKDVIKIFKNISKKCDFWNVFQQHTGEEVIPKPVLEDLLSFNLLLKEFNFFKIDKSLLHDLIGHTVYKNKRKLAGQFTTPPELAKLLVLLTVKDRSLNTIDPCCGSGTILKEVYDLKRSNLSVNQTLNTLWGSDKFSLPLQMAMFNFVNPEVLGYLIQMFKEDAVNLSTNKVIEFNEPFGGKKVNRKLPTFGYIISNLPFVQYEDIEDLNPNIKKINNFINKKLGSNFLLDGRSDLYAYLPFYFWKNLENNGYLGIIISNSWLGTKWGQKFYDLLKRFYKVAVIVTSGKGRWFSNAKVVTNILILQKKSKIKIEPNEKAKFAVLKKKLTDYSIEELNEISALITEKENVNETDLSLITYYNSDIEETIKNGLNLNSLFANNLWLKKFNGKLIRVSDIFSIARGERRGWDNLFYPEGKHNIENLYLKPVLKTPRSISSLIAKPDALAFYCDKSIKELKQKKHFGALSWIEKFEKTTNETGILLPLALARANTNWYTMSPNTMGELVININFGDRLFVAKFEDSTFVNQRLIRFTKKNNELNLDLCHALMNSVLGLFYLEAMGTGRGEGALDLSKDKIEAGFRIINSDLINLSTQKLILQAFEKIKSRPIYPIYKELQQEDRKLFDVLILKTLSLENLYPSIKNSLLEIYNIRSSV</sequence>
<reference evidence="5 6" key="1">
    <citation type="journal article" date="2015" name="Nature">
        <title>rRNA introns, odd ribosomes, and small enigmatic genomes across a large radiation of phyla.</title>
        <authorList>
            <person name="Brown C.T."/>
            <person name="Hug L.A."/>
            <person name="Thomas B.C."/>
            <person name="Sharon I."/>
            <person name="Castelle C.J."/>
            <person name="Singh A."/>
            <person name="Wilkins M.J."/>
            <person name="Williams K.H."/>
            <person name="Banfield J.F."/>
        </authorList>
    </citation>
    <scope>NUCLEOTIDE SEQUENCE [LARGE SCALE GENOMIC DNA]</scope>
</reference>
<dbReference type="STRING" id="1618484.UR56_C0006G0005"/>
<gene>
    <name evidence="5" type="ORF">UR56_C0006G0005</name>
</gene>
<dbReference type="AlphaFoldDB" id="A0A0G0B071"/>
<evidence type="ECO:0000313" key="6">
    <source>
        <dbReference type="Proteomes" id="UP000034004"/>
    </source>
</evidence>
<dbReference type="PANTHER" id="PTHR33841:SF5">
    <property type="entry name" value="DNA METHYLASE (MODIFICATION METHYLASE) (METHYLTRANSFERASE)-RELATED"/>
    <property type="match status" value="1"/>
</dbReference>
<dbReference type="EMBL" id="LBPR01000006">
    <property type="protein sequence ID" value="KKP62714.1"/>
    <property type="molecule type" value="Genomic_DNA"/>
</dbReference>
<dbReference type="SUPFAM" id="SSF53335">
    <property type="entry name" value="S-adenosyl-L-methionine-dependent methyltransferases"/>
    <property type="match status" value="1"/>
</dbReference>
<dbReference type="InterPro" id="IPR050953">
    <property type="entry name" value="N4_N6_ade-DNA_methylase"/>
</dbReference>
<dbReference type="InterPro" id="IPR003356">
    <property type="entry name" value="DNA_methylase_A-5"/>
</dbReference>
<organism evidence="5 6">
    <name type="scientific">Candidatus Roizmanbacteria bacterium GW2011_GWC2_34_23</name>
    <dbReference type="NCBI Taxonomy" id="1618484"/>
    <lineage>
        <taxon>Bacteria</taxon>
        <taxon>Candidatus Roizmaniibacteriota</taxon>
    </lineage>
</organism>
<dbReference type="GO" id="GO:0008170">
    <property type="term" value="F:N-methyltransferase activity"/>
    <property type="evidence" value="ECO:0007669"/>
    <property type="project" value="InterPro"/>
</dbReference>